<dbReference type="PANTHER" id="PTHR46648:SF1">
    <property type="entry name" value="ADENOSINE 5'-MONOPHOSPHORAMIDASE HNT1"/>
    <property type="match status" value="1"/>
</dbReference>
<organism evidence="5 6">
    <name type="scientific">Catenuloplanes indicus</name>
    <dbReference type="NCBI Taxonomy" id="137267"/>
    <lineage>
        <taxon>Bacteria</taxon>
        <taxon>Bacillati</taxon>
        <taxon>Actinomycetota</taxon>
        <taxon>Actinomycetes</taxon>
        <taxon>Micromonosporales</taxon>
        <taxon>Micromonosporaceae</taxon>
        <taxon>Catenuloplanes</taxon>
    </lineage>
</organism>
<proteinExistence type="predicted"/>
<feature type="short sequence motif" description="Histidine triad motif" evidence="2 3">
    <location>
        <begin position="98"/>
        <end position="102"/>
    </location>
</feature>
<evidence type="ECO:0000256" key="3">
    <source>
        <dbReference type="PROSITE-ProRule" id="PRU00464"/>
    </source>
</evidence>
<dbReference type="InterPro" id="IPR011146">
    <property type="entry name" value="HIT-like"/>
</dbReference>
<dbReference type="InterPro" id="IPR036265">
    <property type="entry name" value="HIT-like_sf"/>
</dbReference>
<evidence type="ECO:0000256" key="1">
    <source>
        <dbReference type="PIRSR" id="PIRSR601310-1"/>
    </source>
</evidence>
<sequence>MWTEWMAMATVFTQIMNGDLPGRIVWSDERVAAFLTIAPLTAGHTLVVPRAEIDDWTQLPAELLGHVMTVSHLVGAALKRAYDAPRAGLVIAGFEVPHAHVHVFPAFGMEDFDFSRIETNVPAERLDDDLKRIRAALNG</sequence>
<gene>
    <name evidence="5" type="ORF">J2S42_001675</name>
</gene>
<dbReference type="RefSeq" id="WP_307237056.1">
    <property type="nucleotide sequence ID" value="NZ_JAUSUZ010000001.1"/>
</dbReference>
<dbReference type="GO" id="GO:0009117">
    <property type="term" value="P:nucleotide metabolic process"/>
    <property type="evidence" value="ECO:0007669"/>
    <property type="project" value="TreeGrafter"/>
</dbReference>
<evidence type="ECO:0000259" key="4">
    <source>
        <dbReference type="PROSITE" id="PS51084"/>
    </source>
</evidence>
<comment type="caution">
    <text evidence="5">The sequence shown here is derived from an EMBL/GenBank/DDBJ whole genome shotgun (WGS) entry which is preliminary data.</text>
</comment>
<dbReference type="Gene3D" id="3.30.428.10">
    <property type="entry name" value="HIT-like"/>
    <property type="match status" value="1"/>
</dbReference>
<dbReference type="GO" id="GO:0016787">
    <property type="term" value="F:hydrolase activity"/>
    <property type="evidence" value="ECO:0007669"/>
    <property type="project" value="UniProtKB-KW"/>
</dbReference>
<dbReference type="Proteomes" id="UP001240236">
    <property type="component" value="Unassembled WGS sequence"/>
</dbReference>
<dbReference type="PANTHER" id="PTHR46648">
    <property type="entry name" value="HIT FAMILY PROTEIN 1"/>
    <property type="match status" value="1"/>
</dbReference>
<evidence type="ECO:0000256" key="2">
    <source>
        <dbReference type="PIRSR" id="PIRSR601310-3"/>
    </source>
</evidence>
<dbReference type="SUPFAM" id="SSF54197">
    <property type="entry name" value="HIT-like"/>
    <property type="match status" value="1"/>
</dbReference>
<evidence type="ECO:0000313" key="5">
    <source>
        <dbReference type="EMBL" id="MDQ0365006.1"/>
    </source>
</evidence>
<keyword evidence="5" id="KW-0378">Hydrolase</keyword>
<evidence type="ECO:0000313" key="6">
    <source>
        <dbReference type="Proteomes" id="UP001240236"/>
    </source>
</evidence>
<dbReference type="EMBL" id="JAUSUZ010000001">
    <property type="protein sequence ID" value="MDQ0365006.1"/>
    <property type="molecule type" value="Genomic_DNA"/>
</dbReference>
<dbReference type="PRINTS" id="PR00332">
    <property type="entry name" value="HISTRIAD"/>
</dbReference>
<reference evidence="5 6" key="1">
    <citation type="submission" date="2023-07" db="EMBL/GenBank/DDBJ databases">
        <title>Sequencing the genomes of 1000 actinobacteria strains.</title>
        <authorList>
            <person name="Klenk H.-P."/>
        </authorList>
    </citation>
    <scope>NUCLEOTIDE SEQUENCE [LARGE SCALE GENOMIC DNA]</scope>
    <source>
        <strain evidence="5 6">DSM 44709</strain>
    </source>
</reference>
<dbReference type="AlphaFoldDB" id="A0AAE3VWH0"/>
<name>A0AAE3VWH0_9ACTN</name>
<keyword evidence="6" id="KW-1185">Reference proteome</keyword>
<feature type="active site" description="Tele-AMP-histidine intermediate" evidence="1">
    <location>
        <position position="100"/>
    </location>
</feature>
<dbReference type="Pfam" id="PF01230">
    <property type="entry name" value="HIT"/>
    <property type="match status" value="1"/>
</dbReference>
<feature type="domain" description="HIT" evidence="4">
    <location>
        <begin position="11"/>
        <end position="114"/>
    </location>
</feature>
<accession>A0AAE3VWH0</accession>
<dbReference type="PROSITE" id="PS51084">
    <property type="entry name" value="HIT_2"/>
    <property type="match status" value="1"/>
</dbReference>
<dbReference type="InterPro" id="IPR001310">
    <property type="entry name" value="Histidine_triad_HIT"/>
</dbReference>
<protein>
    <submittedName>
        <fullName evidence="5">Diadenosine tetraphosphate (Ap4A) HIT family hydrolase</fullName>
    </submittedName>
</protein>